<organism evidence="13 14">
    <name type="scientific">Entomoplasma freundtii</name>
    <dbReference type="NCBI Taxonomy" id="74700"/>
    <lineage>
        <taxon>Bacteria</taxon>
        <taxon>Bacillati</taxon>
        <taxon>Mycoplasmatota</taxon>
        <taxon>Mollicutes</taxon>
        <taxon>Entomoplasmatales</taxon>
        <taxon>Entomoplasmataceae</taxon>
        <taxon>Entomoplasma</taxon>
    </lineage>
</organism>
<evidence type="ECO:0000256" key="1">
    <source>
        <dbReference type="ARBA" id="ARBA00007587"/>
    </source>
</evidence>
<keyword evidence="8" id="KW-0862">Zinc</keyword>
<feature type="active site" description="Proton acceptor" evidence="8 9">
    <location>
        <position position="103"/>
    </location>
</feature>
<dbReference type="Gene3D" id="3.40.50.300">
    <property type="entry name" value="P-loop containing nucleotide triphosphate hydrolases"/>
    <property type="match status" value="1"/>
</dbReference>
<evidence type="ECO:0000256" key="6">
    <source>
        <dbReference type="ARBA" id="ARBA00022777"/>
    </source>
</evidence>
<dbReference type="HAMAP" id="MF_00124">
    <property type="entry name" value="Thymidine_kinase"/>
    <property type="match status" value="1"/>
</dbReference>
<evidence type="ECO:0000256" key="4">
    <source>
        <dbReference type="ARBA" id="ARBA00022679"/>
    </source>
</evidence>
<dbReference type="PIRSF" id="PIRSF035805">
    <property type="entry name" value="TK_cell"/>
    <property type="match status" value="1"/>
</dbReference>
<keyword evidence="4 8" id="KW-0808">Transferase</keyword>
<comment type="subcellular location">
    <subcellularLocation>
        <location evidence="8">Cytoplasm</location>
    </subcellularLocation>
</comment>
<evidence type="ECO:0000256" key="2">
    <source>
        <dbReference type="ARBA" id="ARBA00012118"/>
    </source>
</evidence>
<feature type="binding site" evidence="8">
    <location>
        <position position="200"/>
    </location>
    <ligand>
        <name>Zn(2+)</name>
        <dbReference type="ChEBI" id="CHEBI:29105"/>
    </ligand>
</feature>
<keyword evidence="7 8" id="KW-0067">ATP-binding</keyword>
<dbReference type="OrthoDB" id="9781579at2"/>
<keyword evidence="6 8" id="KW-0418">Kinase</keyword>
<evidence type="ECO:0000256" key="11">
    <source>
        <dbReference type="RuleBase" id="RU000544"/>
    </source>
</evidence>
<feature type="binding site" evidence="8">
    <location>
        <position position="197"/>
    </location>
    <ligand>
        <name>Zn(2+)</name>
        <dbReference type="ChEBI" id="CHEBI:29105"/>
    </ligand>
</feature>
<reference evidence="13 14" key="1">
    <citation type="submission" date="2017-11" db="EMBL/GenBank/DDBJ databases">
        <title>Genome sequence of Entomoplasma freundtii BARC 318 (ATCC 51999).</title>
        <authorList>
            <person name="Lo W.-S."/>
            <person name="Gasparich G.E."/>
            <person name="Kuo C.-H."/>
        </authorList>
    </citation>
    <scope>NUCLEOTIDE SEQUENCE [LARGE SCALE GENOMIC DNA]</scope>
    <source>
        <strain evidence="13 14">BARC 318</strain>
    </source>
</reference>
<keyword evidence="8" id="KW-0963">Cytoplasm</keyword>
<evidence type="ECO:0000256" key="9">
    <source>
        <dbReference type="PIRSR" id="PIRSR035805-1"/>
    </source>
</evidence>
<comment type="catalytic activity">
    <reaction evidence="8 11">
        <text>thymidine + ATP = dTMP + ADP + H(+)</text>
        <dbReference type="Rhea" id="RHEA:19129"/>
        <dbReference type="ChEBI" id="CHEBI:15378"/>
        <dbReference type="ChEBI" id="CHEBI:17748"/>
        <dbReference type="ChEBI" id="CHEBI:30616"/>
        <dbReference type="ChEBI" id="CHEBI:63528"/>
        <dbReference type="ChEBI" id="CHEBI:456216"/>
        <dbReference type="EC" id="2.7.1.21"/>
    </reaction>
</comment>
<dbReference type="EC" id="2.7.1.21" evidence="2 8"/>
<dbReference type="Gene3D" id="3.30.60.20">
    <property type="match status" value="1"/>
</dbReference>
<feature type="binding site" evidence="10">
    <location>
        <position position="193"/>
    </location>
    <ligand>
        <name>substrate</name>
    </ligand>
</feature>
<comment type="subunit">
    <text evidence="8">Homotetramer.</text>
</comment>
<keyword evidence="5 8" id="KW-0547">Nucleotide-binding</keyword>
<evidence type="ECO:0000256" key="10">
    <source>
        <dbReference type="PIRSR" id="PIRSR035805-2"/>
    </source>
</evidence>
<dbReference type="InterPro" id="IPR027417">
    <property type="entry name" value="P-loop_NTPase"/>
</dbReference>
<dbReference type="Proteomes" id="UP000232222">
    <property type="component" value="Chromosome"/>
</dbReference>
<evidence type="ECO:0000256" key="7">
    <source>
        <dbReference type="ARBA" id="ARBA00022840"/>
    </source>
</evidence>
<dbReference type="PANTHER" id="PTHR11441:SF0">
    <property type="entry name" value="THYMIDINE KINASE, CYTOSOLIC"/>
    <property type="match status" value="1"/>
</dbReference>
<dbReference type="GO" id="GO:0046104">
    <property type="term" value="P:thymidine metabolic process"/>
    <property type="evidence" value="ECO:0007669"/>
    <property type="project" value="TreeGrafter"/>
</dbReference>
<protein>
    <recommendedName>
        <fullName evidence="2 8">Thymidine kinase</fullName>
        <ecNumber evidence="2 8">2.7.1.21</ecNumber>
    </recommendedName>
</protein>
<dbReference type="InterPro" id="IPR001267">
    <property type="entry name" value="Thymidine_kinase"/>
</dbReference>
<dbReference type="PROSITE" id="PS00603">
    <property type="entry name" value="TK_CELLULAR_TYPE"/>
    <property type="match status" value="1"/>
</dbReference>
<dbReference type="KEGG" id="efr:EFREU_v1c00900"/>
<dbReference type="GO" id="GO:0071897">
    <property type="term" value="P:DNA biosynthetic process"/>
    <property type="evidence" value="ECO:0007669"/>
    <property type="project" value="UniProtKB-KW"/>
</dbReference>
<dbReference type="RefSeq" id="WP_100609079.1">
    <property type="nucleotide sequence ID" value="NZ_CP024962.1"/>
</dbReference>
<accession>A0A2K8NQQ3</accession>
<dbReference type="GO" id="GO:0008270">
    <property type="term" value="F:zinc ion binding"/>
    <property type="evidence" value="ECO:0007669"/>
    <property type="project" value="UniProtKB-UniRule"/>
</dbReference>
<feature type="binding site" evidence="8">
    <location>
        <position position="162"/>
    </location>
    <ligand>
        <name>Zn(2+)</name>
        <dbReference type="ChEBI" id="CHEBI:29105"/>
    </ligand>
</feature>
<dbReference type="PANTHER" id="PTHR11441">
    <property type="entry name" value="THYMIDINE KINASE"/>
    <property type="match status" value="1"/>
</dbReference>
<evidence type="ECO:0000256" key="3">
    <source>
        <dbReference type="ARBA" id="ARBA00022634"/>
    </source>
</evidence>
<keyword evidence="3 8" id="KW-0237">DNA synthesis</keyword>
<comment type="similarity">
    <text evidence="1 8 12">Belongs to the thymidine kinase family.</text>
</comment>
<evidence type="ECO:0000313" key="13">
    <source>
        <dbReference type="EMBL" id="ATZ16117.1"/>
    </source>
</evidence>
<dbReference type="NCBIfam" id="NF003296">
    <property type="entry name" value="PRK04296.1-1"/>
    <property type="match status" value="1"/>
</dbReference>
<keyword evidence="8" id="KW-0479">Metal-binding</keyword>
<dbReference type="GO" id="GO:0005524">
    <property type="term" value="F:ATP binding"/>
    <property type="evidence" value="ECO:0007669"/>
    <property type="project" value="UniProtKB-UniRule"/>
</dbReference>
<dbReference type="InterPro" id="IPR020633">
    <property type="entry name" value="Thymidine_kinase_CS"/>
</dbReference>
<evidence type="ECO:0000313" key="14">
    <source>
        <dbReference type="Proteomes" id="UP000232222"/>
    </source>
</evidence>
<dbReference type="GO" id="GO:0004797">
    <property type="term" value="F:thymidine kinase activity"/>
    <property type="evidence" value="ECO:0007669"/>
    <property type="project" value="UniProtKB-UniRule"/>
</dbReference>
<dbReference type="GO" id="GO:0005829">
    <property type="term" value="C:cytosol"/>
    <property type="evidence" value="ECO:0007669"/>
    <property type="project" value="TreeGrafter"/>
</dbReference>
<proteinExistence type="inferred from homology"/>
<name>A0A2K8NQQ3_9MOLU</name>
<dbReference type="SUPFAM" id="SSF57716">
    <property type="entry name" value="Glucocorticoid receptor-like (DNA-binding domain)"/>
    <property type="match status" value="1"/>
</dbReference>
<evidence type="ECO:0000256" key="8">
    <source>
        <dbReference type="HAMAP-Rule" id="MF_00124"/>
    </source>
</evidence>
<feature type="binding site" evidence="8">
    <location>
        <begin position="24"/>
        <end position="31"/>
    </location>
    <ligand>
        <name>ATP</name>
        <dbReference type="ChEBI" id="CHEBI:30616"/>
    </ligand>
</feature>
<dbReference type="AlphaFoldDB" id="A0A2K8NQQ3"/>
<feature type="binding site" evidence="8">
    <location>
        <begin position="102"/>
        <end position="105"/>
    </location>
    <ligand>
        <name>ATP</name>
        <dbReference type="ChEBI" id="CHEBI:30616"/>
    </ligand>
</feature>
<evidence type="ECO:0000256" key="12">
    <source>
        <dbReference type="RuleBase" id="RU004165"/>
    </source>
</evidence>
<dbReference type="EMBL" id="CP024962">
    <property type="protein sequence ID" value="ATZ16117.1"/>
    <property type="molecule type" value="Genomic_DNA"/>
</dbReference>
<sequence length="205" mass="23187">MVQARQFTNKRTAKKIGWIELITGCMFAGKTEEFIRRLRRHSYAKNNVIAFKPAIDKRYSEKAVASHNGTTFTCYPVASVQEMQAIFEVENSKQLIDVVGIDEVQFLDETVVDFIEELANQGLIVITTGLDRDFKADPFQNVDRLLVLAEYVDKLTAICHQCGNLATRTQRLVKGKAASKNDPLILVDGSESYEARCRNCYQQAK</sequence>
<dbReference type="SUPFAM" id="SSF52540">
    <property type="entry name" value="P-loop containing nucleoside triphosphate hydrolases"/>
    <property type="match status" value="1"/>
</dbReference>
<gene>
    <name evidence="8 13" type="primary">tdk</name>
    <name evidence="13" type="ORF">EFREU_v1c00900</name>
</gene>
<evidence type="ECO:0000256" key="5">
    <source>
        <dbReference type="ARBA" id="ARBA00022741"/>
    </source>
</evidence>
<keyword evidence="14" id="KW-1185">Reference proteome</keyword>
<dbReference type="Pfam" id="PF00265">
    <property type="entry name" value="TK"/>
    <property type="match status" value="1"/>
</dbReference>
<feature type="binding site" evidence="8">
    <location>
        <position position="159"/>
    </location>
    <ligand>
        <name>Zn(2+)</name>
        <dbReference type="ChEBI" id="CHEBI:29105"/>
    </ligand>
</feature>